<evidence type="ECO:0000256" key="1">
    <source>
        <dbReference type="SAM" id="Phobius"/>
    </source>
</evidence>
<dbReference type="AlphaFoldDB" id="A0A0G1IWD6"/>
<keyword evidence="1" id="KW-0812">Transmembrane</keyword>
<feature type="transmembrane region" description="Helical" evidence="1">
    <location>
        <begin position="45"/>
        <end position="74"/>
    </location>
</feature>
<evidence type="ECO:0000313" key="3">
    <source>
        <dbReference type="Proteomes" id="UP000033945"/>
    </source>
</evidence>
<dbReference type="EMBL" id="LCIT01000004">
    <property type="protein sequence ID" value="KKT63390.1"/>
    <property type="molecule type" value="Genomic_DNA"/>
</dbReference>
<feature type="transmembrane region" description="Helical" evidence="1">
    <location>
        <begin position="240"/>
        <end position="259"/>
    </location>
</feature>
<feature type="transmembrane region" description="Helical" evidence="1">
    <location>
        <begin position="118"/>
        <end position="139"/>
    </location>
</feature>
<name>A0A0G1IWD6_9BACT</name>
<proteinExistence type="predicted"/>
<sequence length="260" mass="28263">MSKKLIIFAAIAILFLGLVIFLKTDSLGTVFVWNLSNGGKLLLPLVIVSALIDSINPCAFSILLLTIAFLFSIGKLRSGILKIGSAYILGIFLVYILIGLGLLQTLHLFSTPHFMAKVGAGLLIALGFINVINEFFPSFPVKLRIPHAAHRKMAELMEKASLPTAFLLGGLVGLCEFPCTGGPYLMVLGLLHDQATYLKGVGYLLLYNVIFILPLAIILLMASDGALLEKVRAWQQKENRLMRFGGGIAMIILGSIIFLF</sequence>
<comment type="caution">
    <text evidence="2">The sequence shown here is derived from an EMBL/GenBank/DDBJ whole genome shotgun (WGS) entry which is preliminary data.</text>
</comment>
<dbReference type="PATRIC" id="fig|1618648.3.peg.403"/>
<feature type="transmembrane region" description="Helical" evidence="1">
    <location>
        <begin position="160"/>
        <end position="185"/>
    </location>
</feature>
<dbReference type="Proteomes" id="UP000033945">
    <property type="component" value="Unassembled WGS sequence"/>
</dbReference>
<accession>A0A0G1IWD6</accession>
<evidence type="ECO:0000313" key="2">
    <source>
        <dbReference type="EMBL" id="KKT63390.1"/>
    </source>
</evidence>
<dbReference type="PANTHER" id="PTHR31272">
    <property type="entry name" value="CYTOCHROME C-TYPE BIOGENESIS PROTEIN HI_1454-RELATED"/>
    <property type="match status" value="1"/>
</dbReference>
<keyword evidence="1" id="KW-1133">Transmembrane helix</keyword>
<dbReference type="InterPro" id="IPR051790">
    <property type="entry name" value="Cytochrome_c-biogenesis_DsbD"/>
</dbReference>
<feature type="transmembrane region" description="Helical" evidence="1">
    <location>
        <begin position="86"/>
        <end position="106"/>
    </location>
</feature>
<organism evidence="2 3">
    <name type="scientific">Candidatus Giovannonibacteria bacterium GW2011_GWA2_44_26</name>
    <dbReference type="NCBI Taxonomy" id="1618648"/>
    <lineage>
        <taxon>Bacteria</taxon>
        <taxon>Candidatus Giovannoniibacteriota</taxon>
    </lineage>
</organism>
<dbReference type="PANTHER" id="PTHR31272:SF9">
    <property type="entry name" value="BLL1027 PROTEIN"/>
    <property type="match status" value="1"/>
</dbReference>
<protein>
    <submittedName>
        <fullName evidence="2">Uncharacterized protein</fullName>
    </submittedName>
</protein>
<gene>
    <name evidence="2" type="ORF">UW55_C0004G0023</name>
</gene>
<feature type="transmembrane region" description="Helical" evidence="1">
    <location>
        <begin position="205"/>
        <end position="228"/>
    </location>
</feature>
<keyword evidence="1" id="KW-0472">Membrane</keyword>
<reference evidence="2 3" key="1">
    <citation type="journal article" date="2015" name="Nature">
        <title>rRNA introns, odd ribosomes, and small enigmatic genomes across a large radiation of phyla.</title>
        <authorList>
            <person name="Brown C.T."/>
            <person name="Hug L.A."/>
            <person name="Thomas B.C."/>
            <person name="Sharon I."/>
            <person name="Castelle C.J."/>
            <person name="Singh A."/>
            <person name="Wilkins M.J."/>
            <person name="Williams K.H."/>
            <person name="Banfield J.F."/>
        </authorList>
    </citation>
    <scope>NUCLEOTIDE SEQUENCE [LARGE SCALE GENOMIC DNA]</scope>
</reference>